<keyword evidence="1" id="KW-0812">Transmembrane</keyword>
<keyword evidence="3" id="KW-1185">Reference proteome</keyword>
<feature type="transmembrane region" description="Helical" evidence="1">
    <location>
        <begin position="177"/>
        <end position="195"/>
    </location>
</feature>
<evidence type="ECO:0000313" key="3">
    <source>
        <dbReference type="Proteomes" id="UP000002664"/>
    </source>
</evidence>
<gene>
    <name evidence="2" type="ordered locus">SiRe_0866</name>
</gene>
<dbReference type="Proteomes" id="UP000002664">
    <property type="component" value="Chromosome"/>
</dbReference>
<dbReference type="eggNOG" id="arCOG01397">
    <property type="taxonomic scope" value="Archaea"/>
</dbReference>
<proteinExistence type="predicted"/>
<keyword evidence="1" id="KW-0472">Membrane</keyword>
<dbReference type="EMBL" id="CP002425">
    <property type="protein sequence ID" value="ADX84940.1"/>
    <property type="molecule type" value="Genomic_DNA"/>
</dbReference>
<keyword evidence="1" id="KW-1133">Transmembrane helix</keyword>
<organism evidence="2 3">
    <name type="scientific">Saccharolobus islandicus (strain REY15A)</name>
    <name type="common">Sulfolobus islandicus</name>
    <dbReference type="NCBI Taxonomy" id="930945"/>
    <lineage>
        <taxon>Archaea</taxon>
        <taxon>Thermoproteota</taxon>
        <taxon>Thermoprotei</taxon>
        <taxon>Sulfolobales</taxon>
        <taxon>Sulfolobaceae</taxon>
        <taxon>Saccharolobus</taxon>
    </lineage>
</organism>
<dbReference type="AlphaFoldDB" id="F0NE04"/>
<name>F0NE04_SACI5</name>
<dbReference type="HOGENOM" id="CLU_1352159_0_0_2"/>
<reference evidence="2 3" key="1">
    <citation type="journal article" date="2011" name="J. Bacteriol.">
        <title>Genome analyses of icelandic strains of Sulfolobus islandicus, model organisms for genetic and virus-host interaction studies.</title>
        <authorList>
            <person name="Guo L."/>
            <person name="Brugger K."/>
            <person name="Liu C."/>
            <person name="Shah S.A."/>
            <person name="Zheng H."/>
            <person name="Zhu Y."/>
            <person name="Wang S."/>
            <person name="Lillestol R.K."/>
            <person name="Chen L."/>
            <person name="Frank J."/>
            <person name="Prangishvili D."/>
            <person name="Paulin L."/>
            <person name="She Q."/>
            <person name="Huang L."/>
            <person name="Garrett R.A."/>
        </authorList>
    </citation>
    <scope>NUCLEOTIDE SEQUENCE [LARGE SCALE GENOMIC DNA]</scope>
    <source>
        <strain evidence="2 3">REY15A</strain>
    </source>
</reference>
<evidence type="ECO:0000256" key="1">
    <source>
        <dbReference type="SAM" id="Phobius"/>
    </source>
</evidence>
<protein>
    <submittedName>
        <fullName evidence="2">Uncharacterized protein</fullName>
    </submittedName>
</protein>
<evidence type="ECO:0000313" key="2">
    <source>
        <dbReference type="EMBL" id="ADX84940.1"/>
    </source>
</evidence>
<accession>F0NE04</accession>
<sequence length="202" mass="24530">MFEIIGNRKIDEIVSNYRHNMILTCDDKRKIWKEVAKTEAKFNLSSMAIKASILRSWVDLISRINLAVDNTLFYISLNENGCLMIDPRIFTKFRVSDKKDYIKNEKELYIFIQFMAEKFYEDFVLLNSIFKDSYFNEGIRQGLLFWYLKYRILSEKNSTNYNIHILKFLDIIFRNKLFIILYFISLLPYSIRKYFVNRYFIR</sequence>
<dbReference type="KEGG" id="sir:SiRe_0866"/>
<dbReference type="STRING" id="930945.SiRe_0866"/>